<dbReference type="Pfam" id="PF00817">
    <property type="entry name" value="IMS"/>
    <property type="match status" value="1"/>
</dbReference>
<dbReference type="EMBL" id="LN609303">
    <property type="protein sequence ID" value="CEF57388.1"/>
    <property type="molecule type" value="Genomic_DNA"/>
</dbReference>
<dbReference type="InterPro" id="IPR017961">
    <property type="entry name" value="DNA_pol_Y-fam_little_finger"/>
</dbReference>
<dbReference type="GO" id="GO:0003684">
    <property type="term" value="F:damaged DNA binding"/>
    <property type="evidence" value="ECO:0007669"/>
    <property type="project" value="InterPro"/>
</dbReference>
<organism evidence="8 9">
    <name type="scientific">Acetobacter ghanensis</name>
    <dbReference type="NCBI Taxonomy" id="431306"/>
    <lineage>
        <taxon>Bacteria</taxon>
        <taxon>Pseudomonadati</taxon>
        <taxon>Pseudomonadota</taxon>
        <taxon>Alphaproteobacteria</taxon>
        <taxon>Acetobacterales</taxon>
        <taxon>Acetobacteraceae</taxon>
        <taxon>Acetobacter</taxon>
    </lineage>
</organism>
<comment type="subunit">
    <text evidence="1">Monomer.</text>
</comment>
<evidence type="ECO:0000256" key="2">
    <source>
        <dbReference type="ARBA" id="ARBA00012417"/>
    </source>
</evidence>
<reference evidence="9" key="1">
    <citation type="submission" date="2014-09" db="EMBL/GenBank/DDBJ databases">
        <authorList>
            <person name="Illeghems K.G."/>
        </authorList>
    </citation>
    <scope>NUCLEOTIDE SEQUENCE [LARGE SCALE GENOMIC DNA]</scope>
    <source>
        <strain evidence="9">LMG 23848T</strain>
        <plasmid evidence="9">1P</plasmid>
    </source>
</reference>
<dbReference type="PANTHER" id="PTHR35369:SF2">
    <property type="entry name" value="BLR3025 PROTEIN"/>
    <property type="match status" value="1"/>
</dbReference>
<dbReference type="EC" id="2.7.7.7" evidence="2"/>
<evidence type="ECO:0000256" key="1">
    <source>
        <dbReference type="ARBA" id="ARBA00011245"/>
    </source>
</evidence>
<evidence type="ECO:0000259" key="6">
    <source>
        <dbReference type="Pfam" id="PF00817"/>
    </source>
</evidence>
<feature type="domain" description="UmuC" evidence="6">
    <location>
        <begin position="68"/>
        <end position="178"/>
    </location>
</feature>
<protein>
    <recommendedName>
        <fullName evidence="2">DNA-directed DNA polymerase</fullName>
        <ecNumber evidence="2">2.7.7.7</ecNumber>
    </recommendedName>
</protein>
<proteinExistence type="predicted"/>
<evidence type="ECO:0000313" key="8">
    <source>
        <dbReference type="EMBL" id="CEF57388.1"/>
    </source>
</evidence>
<dbReference type="CDD" id="cd03468">
    <property type="entry name" value="PolY_like"/>
    <property type="match status" value="1"/>
</dbReference>
<dbReference type="InterPro" id="IPR043502">
    <property type="entry name" value="DNA/RNA_pol_sf"/>
</dbReference>
<keyword evidence="3" id="KW-0227">DNA damage</keyword>
<name>A0A0U5BMG2_9PROT</name>
<dbReference type="PANTHER" id="PTHR35369">
    <property type="entry name" value="BLR3025 PROTEIN-RELATED"/>
    <property type="match status" value="1"/>
</dbReference>
<dbReference type="AlphaFoldDB" id="A0A0U5BMG2"/>
<comment type="catalytic activity">
    <reaction evidence="5">
        <text>DNA(n) + a 2'-deoxyribonucleoside 5'-triphosphate = DNA(n+1) + diphosphate</text>
        <dbReference type="Rhea" id="RHEA:22508"/>
        <dbReference type="Rhea" id="RHEA-COMP:17339"/>
        <dbReference type="Rhea" id="RHEA-COMP:17340"/>
        <dbReference type="ChEBI" id="CHEBI:33019"/>
        <dbReference type="ChEBI" id="CHEBI:61560"/>
        <dbReference type="ChEBI" id="CHEBI:173112"/>
        <dbReference type="EC" id="2.7.7.7"/>
    </reaction>
</comment>
<evidence type="ECO:0000313" key="9">
    <source>
        <dbReference type="Proteomes" id="UP000068250"/>
    </source>
</evidence>
<dbReference type="Pfam" id="PF11799">
    <property type="entry name" value="IMS_C"/>
    <property type="match status" value="1"/>
</dbReference>
<evidence type="ECO:0000256" key="3">
    <source>
        <dbReference type="ARBA" id="ARBA00022763"/>
    </source>
</evidence>
<evidence type="ECO:0000256" key="5">
    <source>
        <dbReference type="ARBA" id="ARBA00049244"/>
    </source>
</evidence>
<feature type="domain" description="DNA polymerase Y-family little finger" evidence="7">
    <location>
        <begin position="271"/>
        <end position="360"/>
    </location>
</feature>
<evidence type="ECO:0000256" key="4">
    <source>
        <dbReference type="ARBA" id="ARBA00025589"/>
    </source>
</evidence>
<dbReference type="GO" id="GO:0006281">
    <property type="term" value="P:DNA repair"/>
    <property type="evidence" value="ECO:0007669"/>
    <property type="project" value="InterPro"/>
</dbReference>
<dbReference type="InterPro" id="IPR001126">
    <property type="entry name" value="UmuC"/>
</dbReference>
<dbReference type="Proteomes" id="UP000068250">
    <property type="component" value="Plasmid 1P"/>
</dbReference>
<sequence length="534" mass="57977">MPAQNAGLSNYCVIAVDPAAPGSLPRHAMTRRILSLWLPLWPIERHQKQQPSPSRSGLALYAPERGRLLVTAADPIALRLGICRGMPLAQARAMQPELLVAQAQPAADQAALEALTLWCQWLSPLTATDGADGVWVETTGCDHLFGGEDQMAEHLLTRLAKAGYSARIAIADTAAIAAAVARSSHRSITLISPMGQESVLRELPLASLRLESETLATLRRLGLVRVGQLLDMPRAPLARRFGQALPDRLDQAMGRLPEPLSFRTAPQAFRASGTLVEPISTAPAIARALGNLVAELADTLSRRGHGARHLQVQCMRVDGTLQSLQIGLSNASADPVRLNRLLAERIETIEPGFGIEAFTLSATQTAPLDAPANRDWLAPATDPAGLPALLERLGGRVGIQSLSRLHDGASQFPEREQAYKGCEHVQSMEDHSPSGPHGPRPTRLLPAPASITVTEFWPDGAPKAFRWRRATHTIRGLIGPERVWSDWWHDPQGACTRDYWVAETVEGERFWLFVAHNGAGLAKGQALWFLHGLF</sequence>
<accession>A0A0U5BMG2</accession>
<dbReference type="SUPFAM" id="SSF56672">
    <property type="entry name" value="DNA/RNA polymerases"/>
    <property type="match status" value="1"/>
</dbReference>
<gene>
    <name evidence="8" type="ORF">AGA_1P78</name>
</gene>
<comment type="function">
    <text evidence="4">Poorly processive, error-prone DNA polymerase involved in untargeted mutagenesis. Copies undamaged DNA at stalled replication forks, which arise in vivo from mismatched or misaligned primer ends. These misaligned primers can be extended by PolIV. Exhibits no 3'-5' exonuclease (proofreading) activity. May be involved in translesional synthesis, in conjunction with the beta clamp from PolIII.</text>
</comment>
<geneLocation type="plasmid" evidence="9">
    <name>1P</name>
</geneLocation>
<dbReference type="InterPro" id="IPR050356">
    <property type="entry name" value="SulA_CellDiv_inhibitor"/>
</dbReference>
<dbReference type="PATRIC" id="fig|431306.5.peg.2809"/>
<evidence type="ECO:0000259" key="7">
    <source>
        <dbReference type="Pfam" id="PF11799"/>
    </source>
</evidence>